<comment type="caution">
    <text evidence="1">The sequence shown here is derived from an EMBL/GenBank/DDBJ whole genome shotgun (WGS) entry which is preliminary data.</text>
</comment>
<dbReference type="PANTHER" id="PTHR31152">
    <property type="entry name" value="PLAC8 FAMILY PROTEIN"/>
    <property type="match status" value="1"/>
</dbReference>
<accession>A0A8J5XJI5</accession>
<dbReference type="OrthoDB" id="998115at2759"/>
<dbReference type="EMBL" id="JAGTXO010000003">
    <property type="protein sequence ID" value="KAG8468963.1"/>
    <property type="molecule type" value="Genomic_DNA"/>
</dbReference>
<name>A0A8J5XJI5_DIALT</name>
<dbReference type="OMA" id="CIESCAC"/>
<evidence type="ECO:0000313" key="1">
    <source>
        <dbReference type="EMBL" id="KAG8468963.1"/>
    </source>
</evidence>
<reference evidence="1" key="1">
    <citation type="submission" date="2021-05" db="EMBL/GenBank/DDBJ databases">
        <title>The genome of the haptophyte Pavlova lutheri (Diacronema luteri, Pavlovales) - a model for lipid biosynthesis in eukaryotic algae.</title>
        <authorList>
            <person name="Hulatt C.J."/>
            <person name="Posewitz M.C."/>
        </authorList>
    </citation>
    <scope>NUCLEOTIDE SEQUENCE</scope>
    <source>
        <strain evidence="1">NIVA-4/92</strain>
    </source>
</reference>
<gene>
    <name evidence="1" type="ORF">KFE25_007481</name>
</gene>
<dbReference type="Proteomes" id="UP000751190">
    <property type="component" value="Unassembled WGS sequence"/>
</dbReference>
<dbReference type="PANTHER" id="PTHR31152:SF1">
    <property type="entry name" value="PLAC8 FAMILY PROTEIN"/>
    <property type="match status" value="1"/>
</dbReference>
<organism evidence="1 2">
    <name type="scientific">Diacronema lutheri</name>
    <name type="common">Unicellular marine alga</name>
    <name type="synonym">Monochrysis lutheri</name>
    <dbReference type="NCBI Taxonomy" id="2081491"/>
    <lineage>
        <taxon>Eukaryota</taxon>
        <taxon>Haptista</taxon>
        <taxon>Haptophyta</taxon>
        <taxon>Pavlovophyceae</taxon>
        <taxon>Pavlovales</taxon>
        <taxon>Pavlovaceae</taxon>
        <taxon>Diacronema</taxon>
    </lineage>
</organism>
<keyword evidence="2" id="KW-1185">Reference proteome</keyword>
<evidence type="ECO:0000313" key="2">
    <source>
        <dbReference type="Proteomes" id="UP000751190"/>
    </source>
</evidence>
<sequence length="373" mass="38639">MENDGPELPSVETMLQQGCPCPAGRCPDVRDGCPDASVVCPDGGCCPNAACGGCASSAFDFFDGAVDLAMPVLELLGAVAGCAASPCAFPLVFCFPPGPDSGGWAVSMLAAPSRRPIWCCGTCALPCVAQYFVRRRVLGGDMGRYALFQGRMDGPYCLARCSPSLPFTLRAGSHGEHNCPHACLCIESCACSVCAFHASRDLMRNERGLGPDPTEVRVDACLAAFAEIARAFAVCGCCLSCCGCATRCCVEPGSDAADAGADCSRLGGACSRIASAIYRGMWHVRNVAIACMSAQMAYEADLPHALGARTAEIWEGEAKASRRAYGGEGRGECQQARVSGGNAYGTHTAAGVLPLAMYPPSASPPAYPGIQRV</sequence>
<protein>
    <submittedName>
        <fullName evidence="1">Uncharacterized protein</fullName>
    </submittedName>
</protein>
<dbReference type="AlphaFoldDB" id="A0A8J5XJI5"/>
<proteinExistence type="predicted"/>